<keyword evidence="1" id="KW-0472">Membrane</keyword>
<dbReference type="EMBL" id="LR746496">
    <property type="protein sequence ID" value="CAA7602511.1"/>
    <property type="molecule type" value="Genomic_DNA"/>
</dbReference>
<evidence type="ECO:0000313" key="5">
    <source>
        <dbReference type="Proteomes" id="UP001071230"/>
    </source>
</evidence>
<dbReference type="GO" id="GO:0015019">
    <property type="term" value="F:heparan-alpha-glucosaminide N-acetyltransferase activity"/>
    <property type="evidence" value="ECO:0007669"/>
    <property type="project" value="UniProtKB-EC"/>
</dbReference>
<organism evidence="3">
    <name type="scientific">Acididesulfobacillus acetoxydans</name>
    <dbReference type="NCBI Taxonomy" id="1561005"/>
    <lineage>
        <taxon>Bacteria</taxon>
        <taxon>Bacillati</taxon>
        <taxon>Bacillota</taxon>
        <taxon>Clostridia</taxon>
        <taxon>Eubacteriales</taxon>
        <taxon>Peptococcaceae</taxon>
        <taxon>Acididesulfobacillus</taxon>
    </lineage>
</organism>
<accession>A0A8S0X0C8</accession>
<feature type="transmembrane region" description="Helical" evidence="1">
    <location>
        <begin position="102"/>
        <end position="121"/>
    </location>
</feature>
<feature type="transmembrane region" description="Helical" evidence="1">
    <location>
        <begin position="351"/>
        <end position="371"/>
    </location>
</feature>
<evidence type="ECO:0000256" key="1">
    <source>
        <dbReference type="SAM" id="Phobius"/>
    </source>
</evidence>
<dbReference type="Proteomes" id="UP001071230">
    <property type="component" value="Unassembled WGS sequence"/>
</dbReference>
<keyword evidence="3" id="KW-0012">Acyltransferase</keyword>
<sequence>MSHARLSFVDRTRGLIMMFMALDHALYFWSFGRVSNEGLPLVTNGTLSFLGAGNPSLPASIAMIMASMAAPGFLLIAGYVLALSVKRREETGASSWEISKHLWLRGLALIVLQVLVASPAFNLPAFVNGDLEFSVGVILSLSVLSTIGLGFIFLDLGRHISAWKLMAFTAFLYLLSESLLPHFARAYSGLSWLEQGLRTLLVLPVPFSSQLLLNNNFPVIPWLLPLCLGWLYGRTYKPEKGLAYEGKRWGLSGLISLGLFFILRMAGLGDYLRASSPDQFFVLSKYPPSPDYFLFYLGLVFLLFYLFNRLPKPGRVVAVLDEFGKTPLFFYAVHLWLYALVPALFNHFNRTPLWAGAGIWLMGLVILYPLCRWSVKLRSSLKAILKPNPGIN</sequence>
<dbReference type="EMBL" id="CDGJ01000005">
    <property type="protein sequence ID" value="CEJ05966.1"/>
    <property type="molecule type" value="Genomic_DNA"/>
</dbReference>
<protein>
    <submittedName>
        <fullName evidence="4">Acyltransferase family</fullName>
    </submittedName>
    <submittedName>
        <fullName evidence="3">Heparan-alpha-glucosaminide N-acetyltransferase</fullName>
        <ecNumber evidence="3">2.3.1.78</ecNumber>
    </submittedName>
</protein>
<feature type="transmembrane region" description="Helical" evidence="1">
    <location>
        <begin position="254"/>
        <end position="272"/>
    </location>
</feature>
<dbReference type="KEGG" id="aacx:DEACI_3186"/>
<evidence type="ECO:0000313" key="3">
    <source>
        <dbReference type="EMBL" id="CAA7602511.1"/>
    </source>
</evidence>
<reference evidence="3" key="2">
    <citation type="submission" date="2020-01" db="EMBL/GenBank/DDBJ databases">
        <authorList>
            <person name="Hornung B."/>
        </authorList>
    </citation>
    <scope>NUCLEOTIDE SEQUENCE</scope>
    <source>
        <strain evidence="3">PacBioINE</strain>
    </source>
</reference>
<feature type="transmembrane region" description="Helical" evidence="1">
    <location>
        <begin position="216"/>
        <end position="233"/>
    </location>
</feature>
<keyword evidence="5" id="KW-1185">Reference proteome</keyword>
<dbReference type="PANTHER" id="PTHR40407">
    <property type="entry name" value="MEMBRANE PROTEIN-LIKE PROTEIN"/>
    <property type="match status" value="1"/>
</dbReference>
<keyword evidence="1" id="KW-1133">Transmembrane helix</keyword>
<feature type="transmembrane region" description="Helical" evidence="1">
    <location>
        <begin position="292"/>
        <end position="308"/>
    </location>
</feature>
<feature type="transmembrane region" description="Helical" evidence="1">
    <location>
        <begin position="12"/>
        <end position="31"/>
    </location>
</feature>
<gene>
    <name evidence="4" type="ORF">DEACI_0386</name>
    <name evidence="3" type="ORF">DEACI_3186</name>
</gene>
<name>A0A8S0X0C8_9FIRM</name>
<dbReference type="InterPro" id="IPR002656">
    <property type="entry name" value="Acyl_transf_3_dom"/>
</dbReference>
<keyword evidence="3" id="KW-0808">Transferase</keyword>
<evidence type="ECO:0000259" key="2">
    <source>
        <dbReference type="Pfam" id="PF01757"/>
    </source>
</evidence>
<proteinExistence type="predicted"/>
<feature type="domain" description="Acyltransferase 3" evidence="2">
    <location>
        <begin position="8"/>
        <end position="365"/>
    </location>
</feature>
<reference evidence="4" key="1">
    <citation type="submission" date="2014-11" db="EMBL/GenBank/DDBJ databases">
        <authorList>
            <person name="Hornung B.V."/>
        </authorList>
    </citation>
    <scope>NUCLEOTIDE SEQUENCE</scope>
    <source>
        <strain evidence="4">INE</strain>
    </source>
</reference>
<dbReference type="PANTHER" id="PTHR40407:SF1">
    <property type="entry name" value="HEPARAN-ALPHA-GLUCOSAMINIDE N-ACETYLTRANSFERASE CATALYTIC DOMAIN-CONTAINING PROTEIN"/>
    <property type="match status" value="1"/>
</dbReference>
<keyword evidence="1" id="KW-0812">Transmembrane</keyword>
<dbReference type="Pfam" id="PF01757">
    <property type="entry name" value="Acyl_transf_3"/>
    <property type="match status" value="1"/>
</dbReference>
<dbReference type="RefSeq" id="WP_338077743.1">
    <property type="nucleotide sequence ID" value="NZ_CDGJ01000005.1"/>
</dbReference>
<feature type="transmembrane region" description="Helical" evidence="1">
    <location>
        <begin position="328"/>
        <end position="345"/>
    </location>
</feature>
<dbReference type="EC" id="2.3.1.78" evidence="3"/>
<dbReference type="Proteomes" id="UP000836597">
    <property type="component" value="Chromosome"/>
</dbReference>
<feature type="transmembrane region" description="Helical" evidence="1">
    <location>
        <begin position="165"/>
        <end position="184"/>
    </location>
</feature>
<feature type="transmembrane region" description="Helical" evidence="1">
    <location>
        <begin position="133"/>
        <end position="153"/>
    </location>
</feature>
<dbReference type="AlphaFoldDB" id="A0A8S0X0C8"/>
<evidence type="ECO:0000313" key="4">
    <source>
        <dbReference type="EMBL" id="CEJ05966.1"/>
    </source>
</evidence>
<feature type="transmembrane region" description="Helical" evidence="1">
    <location>
        <begin position="57"/>
        <end position="81"/>
    </location>
</feature>